<dbReference type="InterPro" id="IPR011991">
    <property type="entry name" value="ArsR-like_HTH"/>
</dbReference>
<sequence length="98" mass="11111">MMDMTELEEKVLDASRLLEMMAHHQRLRILCLLMEGERSVLSLAAATGLTQPAISHHLKKLRDADFVKTRRDAQTIYYSLQGGEVEAVLRTLHGLYCA</sequence>
<evidence type="ECO:0000313" key="6">
    <source>
        <dbReference type="Proteomes" id="UP000291301"/>
    </source>
</evidence>
<dbReference type="NCBIfam" id="NF033788">
    <property type="entry name" value="HTH_metalloreg"/>
    <property type="match status" value="1"/>
</dbReference>
<feature type="domain" description="HTH arsR-type" evidence="4">
    <location>
        <begin position="7"/>
        <end position="98"/>
    </location>
</feature>
<keyword evidence="3" id="KW-0804">Transcription</keyword>
<dbReference type="InterPro" id="IPR036390">
    <property type="entry name" value="WH_DNA-bd_sf"/>
</dbReference>
<dbReference type="PANTHER" id="PTHR43132:SF2">
    <property type="entry name" value="ARSENICAL RESISTANCE OPERON REPRESSOR ARSR-RELATED"/>
    <property type="match status" value="1"/>
</dbReference>
<protein>
    <submittedName>
        <fullName evidence="5">ArsR family transcriptional regulator</fullName>
    </submittedName>
</protein>
<dbReference type="InterPro" id="IPR051011">
    <property type="entry name" value="Metal_resp_trans_reg"/>
</dbReference>
<dbReference type="OrthoDB" id="194599at2"/>
<reference evidence="5 6" key="1">
    <citation type="journal article" date="2015" name="Antonie Van Leeuwenhoek">
        <title>Oricola cellulosilytica gen. nov., sp. nov., a cellulose-degrading bacterium of the family Phyllobacteriaceae isolated from surface seashore water, and emended descriptions of Mesorhizobium loti and Phyllobacterium myrsinacearum.</title>
        <authorList>
            <person name="Hameed A."/>
            <person name="Shahina M."/>
            <person name="Lai W.A."/>
            <person name="Lin S.Y."/>
            <person name="Young L.S."/>
            <person name="Liu Y.C."/>
            <person name="Hsu Y.H."/>
            <person name="Young C.C."/>
        </authorList>
    </citation>
    <scope>NUCLEOTIDE SEQUENCE [LARGE SCALE GENOMIC DNA]</scope>
    <source>
        <strain evidence="5 6">KCTC 52183</strain>
    </source>
</reference>
<comment type="caution">
    <text evidence="5">The sequence shown here is derived from an EMBL/GenBank/DDBJ whole genome shotgun (WGS) entry which is preliminary data.</text>
</comment>
<dbReference type="Gene3D" id="1.10.10.10">
    <property type="entry name" value="Winged helix-like DNA-binding domain superfamily/Winged helix DNA-binding domain"/>
    <property type="match status" value="1"/>
</dbReference>
<keyword evidence="1" id="KW-0805">Transcription regulation</keyword>
<gene>
    <name evidence="5" type="ORF">E0D97_16550</name>
</gene>
<dbReference type="RefSeq" id="WP_131571065.1">
    <property type="nucleotide sequence ID" value="NZ_JAINFK010000007.1"/>
</dbReference>
<evidence type="ECO:0000256" key="2">
    <source>
        <dbReference type="ARBA" id="ARBA00023125"/>
    </source>
</evidence>
<dbReference type="AlphaFoldDB" id="A0A4R0P7S9"/>
<evidence type="ECO:0000313" key="5">
    <source>
        <dbReference type="EMBL" id="TCD11939.1"/>
    </source>
</evidence>
<organism evidence="5 6">
    <name type="scientific">Oricola cellulosilytica</name>
    <dbReference type="NCBI Taxonomy" id="1429082"/>
    <lineage>
        <taxon>Bacteria</taxon>
        <taxon>Pseudomonadati</taxon>
        <taxon>Pseudomonadota</taxon>
        <taxon>Alphaproteobacteria</taxon>
        <taxon>Hyphomicrobiales</taxon>
        <taxon>Ahrensiaceae</taxon>
        <taxon>Oricola</taxon>
    </lineage>
</organism>
<dbReference type="SMART" id="SM00418">
    <property type="entry name" value="HTH_ARSR"/>
    <property type="match status" value="1"/>
</dbReference>
<accession>A0A4R0P7S9</accession>
<dbReference type="EMBL" id="SJST01000008">
    <property type="protein sequence ID" value="TCD11939.1"/>
    <property type="molecule type" value="Genomic_DNA"/>
</dbReference>
<dbReference type="GO" id="GO:0003700">
    <property type="term" value="F:DNA-binding transcription factor activity"/>
    <property type="evidence" value="ECO:0007669"/>
    <property type="project" value="InterPro"/>
</dbReference>
<dbReference type="Proteomes" id="UP000291301">
    <property type="component" value="Unassembled WGS sequence"/>
</dbReference>
<name>A0A4R0P7S9_9HYPH</name>
<proteinExistence type="predicted"/>
<evidence type="ECO:0000256" key="3">
    <source>
        <dbReference type="ARBA" id="ARBA00023163"/>
    </source>
</evidence>
<keyword evidence="6" id="KW-1185">Reference proteome</keyword>
<dbReference type="SUPFAM" id="SSF46785">
    <property type="entry name" value="Winged helix' DNA-binding domain"/>
    <property type="match status" value="1"/>
</dbReference>
<dbReference type="InterPro" id="IPR001845">
    <property type="entry name" value="HTH_ArsR_DNA-bd_dom"/>
</dbReference>
<dbReference type="Pfam" id="PF01022">
    <property type="entry name" value="HTH_5"/>
    <property type="match status" value="1"/>
</dbReference>
<dbReference type="PANTHER" id="PTHR43132">
    <property type="entry name" value="ARSENICAL RESISTANCE OPERON REPRESSOR ARSR-RELATED"/>
    <property type="match status" value="1"/>
</dbReference>
<dbReference type="PROSITE" id="PS50987">
    <property type="entry name" value="HTH_ARSR_2"/>
    <property type="match status" value="1"/>
</dbReference>
<keyword evidence="2" id="KW-0238">DNA-binding</keyword>
<dbReference type="InterPro" id="IPR036388">
    <property type="entry name" value="WH-like_DNA-bd_sf"/>
</dbReference>
<dbReference type="CDD" id="cd00090">
    <property type="entry name" value="HTH_ARSR"/>
    <property type="match status" value="1"/>
</dbReference>
<evidence type="ECO:0000256" key="1">
    <source>
        <dbReference type="ARBA" id="ARBA00023015"/>
    </source>
</evidence>
<dbReference type="GO" id="GO:0003677">
    <property type="term" value="F:DNA binding"/>
    <property type="evidence" value="ECO:0007669"/>
    <property type="project" value="UniProtKB-KW"/>
</dbReference>
<evidence type="ECO:0000259" key="4">
    <source>
        <dbReference type="PROSITE" id="PS50987"/>
    </source>
</evidence>
<dbReference type="PRINTS" id="PR00778">
    <property type="entry name" value="HTHARSR"/>
</dbReference>